<dbReference type="InterPro" id="IPR006153">
    <property type="entry name" value="Cation/H_exchanger_TM"/>
</dbReference>
<evidence type="ECO:0000259" key="11">
    <source>
        <dbReference type="Pfam" id="PF00999"/>
    </source>
</evidence>
<dbReference type="InterPro" id="IPR038770">
    <property type="entry name" value="Na+/solute_symporter_sf"/>
</dbReference>
<keyword evidence="3" id="KW-0633">Potassium transport</keyword>
<evidence type="ECO:0000256" key="6">
    <source>
        <dbReference type="ARBA" id="ARBA00022989"/>
    </source>
</evidence>
<accession>A0ABD1HQM7</accession>
<dbReference type="EMBL" id="JBEAFC010000004">
    <property type="protein sequence ID" value="KAL1558799.1"/>
    <property type="molecule type" value="Genomic_DNA"/>
</dbReference>
<protein>
    <submittedName>
        <fullName evidence="13">Cation/H(+) antiporter 24-like</fullName>
    </submittedName>
</protein>
<feature type="domain" description="Cation/H(+) antiporter C-terminal" evidence="12">
    <location>
        <begin position="622"/>
        <end position="764"/>
    </location>
</feature>
<feature type="transmembrane region" description="Helical" evidence="10">
    <location>
        <begin position="358"/>
        <end position="376"/>
    </location>
</feature>
<dbReference type="GO" id="GO:0006813">
    <property type="term" value="P:potassium ion transport"/>
    <property type="evidence" value="ECO:0007669"/>
    <property type="project" value="UniProtKB-KW"/>
</dbReference>
<keyword evidence="8 10" id="KW-0472">Membrane</keyword>
<dbReference type="Gene3D" id="3.40.50.12370">
    <property type="match status" value="1"/>
</dbReference>
<evidence type="ECO:0000313" key="13">
    <source>
        <dbReference type="EMBL" id="KAL1558799.1"/>
    </source>
</evidence>
<dbReference type="Gene3D" id="1.20.1530.20">
    <property type="match status" value="1"/>
</dbReference>
<dbReference type="Proteomes" id="UP001567538">
    <property type="component" value="Unassembled WGS sequence"/>
</dbReference>
<keyword evidence="5" id="KW-0630">Potassium</keyword>
<keyword evidence="7" id="KW-0406">Ion transport</keyword>
<evidence type="ECO:0000313" key="14">
    <source>
        <dbReference type="Proteomes" id="UP001567538"/>
    </source>
</evidence>
<keyword evidence="2" id="KW-0813">Transport</keyword>
<evidence type="ECO:0000256" key="4">
    <source>
        <dbReference type="ARBA" id="ARBA00022692"/>
    </source>
</evidence>
<dbReference type="PANTHER" id="PTHR32468:SF109">
    <property type="entry name" value="CATION_H(+) ANTIPORTER 24-RELATED"/>
    <property type="match status" value="1"/>
</dbReference>
<organism evidence="13 14">
    <name type="scientific">Salvia divinorum</name>
    <name type="common">Maria pastora</name>
    <name type="synonym">Diviner's sage</name>
    <dbReference type="NCBI Taxonomy" id="28513"/>
    <lineage>
        <taxon>Eukaryota</taxon>
        <taxon>Viridiplantae</taxon>
        <taxon>Streptophyta</taxon>
        <taxon>Embryophyta</taxon>
        <taxon>Tracheophyta</taxon>
        <taxon>Spermatophyta</taxon>
        <taxon>Magnoliopsida</taxon>
        <taxon>eudicotyledons</taxon>
        <taxon>Gunneridae</taxon>
        <taxon>Pentapetalae</taxon>
        <taxon>asterids</taxon>
        <taxon>lamiids</taxon>
        <taxon>Lamiales</taxon>
        <taxon>Lamiaceae</taxon>
        <taxon>Nepetoideae</taxon>
        <taxon>Mentheae</taxon>
        <taxon>Salviinae</taxon>
        <taxon>Salvia</taxon>
        <taxon>Salvia subgen. Calosphace</taxon>
    </lineage>
</organism>
<keyword evidence="6 10" id="KW-1133">Transmembrane helix</keyword>
<name>A0ABD1HQM7_SALDI</name>
<evidence type="ECO:0000256" key="9">
    <source>
        <dbReference type="ARBA" id="ARBA00038341"/>
    </source>
</evidence>
<feature type="transmembrane region" description="Helical" evidence="10">
    <location>
        <begin position="170"/>
        <end position="192"/>
    </location>
</feature>
<feature type="transmembrane region" description="Helical" evidence="10">
    <location>
        <begin position="204"/>
        <end position="224"/>
    </location>
</feature>
<dbReference type="AlphaFoldDB" id="A0ABD1HQM7"/>
<feature type="transmembrane region" description="Helical" evidence="10">
    <location>
        <begin position="419"/>
        <end position="441"/>
    </location>
</feature>
<dbReference type="PANTHER" id="PTHR32468">
    <property type="entry name" value="CATION/H + ANTIPORTER"/>
    <property type="match status" value="1"/>
</dbReference>
<feature type="transmembrane region" description="Helical" evidence="10">
    <location>
        <begin position="236"/>
        <end position="255"/>
    </location>
</feature>
<dbReference type="InterPro" id="IPR057290">
    <property type="entry name" value="CHX17_C"/>
</dbReference>
<dbReference type="Pfam" id="PF00999">
    <property type="entry name" value="Na_H_Exchanger"/>
    <property type="match status" value="1"/>
</dbReference>
<evidence type="ECO:0000256" key="10">
    <source>
        <dbReference type="SAM" id="Phobius"/>
    </source>
</evidence>
<comment type="subcellular location">
    <subcellularLocation>
        <location evidence="1">Membrane</location>
        <topology evidence="1">Multi-pass membrane protein</topology>
    </subcellularLocation>
</comment>
<feature type="transmembrane region" description="Helical" evidence="10">
    <location>
        <begin position="332"/>
        <end position="352"/>
    </location>
</feature>
<evidence type="ECO:0000256" key="1">
    <source>
        <dbReference type="ARBA" id="ARBA00004141"/>
    </source>
</evidence>
<feature type="transmembrane region" description="Helical" evidence="10">
    <location>
        <begin position="139"/>
        <end position="158"/>
    </location>
</feature>
<evidence type="ECO:0000256" key="3">
    <source>
        <dbReference type="ARBA" id="ARBA00022538"/>
    </source>
</evidence>
<feature type="transmembrane region" description="Helical" evidence="10">
    <location>
        <begin position="388"/>
        <end position="407"/>
    </location>
</feature>
<evidence type="ECO:0000256" key="5">
    <source>
        <dbReference type="ARBA" id="ARBA00022958"/>
    </source>
</evidence>
<evidence type="ECO:0000256" key="8">
    <source>
        <dbReference type="ARBA" id="ARBA00023136"/>
    </source>
</evidence>
<keyword evidence="4 10" id="KW-0812">Transmembrane</keyword>
<feature type="transmembrane region" description="Helical" evidence="10">
    <location>
        <begin position="41"/>
        <end position="60"/>
    </location>
</feature>
<dbReference type="InterPro" id="IPR050794">
    <property type="entry name" value="CPA2_transporter"/>
</dbReference>
<dbReference type="Pfam" id="PF23259">
    <property type="entry name" value="CHX17_C"/>
    <property type="match status" value="1"/>
</dbReference>
<evidence type="ECO:0000259" key="12">
    <source>
        <dbReference type="Pfam" id="PF23259"/>
    </source>
</evidence>
<evidence type="ECO:0000256" key="7">
    <source>
        <dbReference type="ARBA" id="ARBA00023065"/>
    </source>
</evidence>
<comment type="similarity">
    <text evidence="9">Belongs to the monovalent cation:proton antiporter 2 (CPA2) transporter (TC 2.A.37) family. CHX (TC 2.A.37.4) subfamily.</text>
</comment>
<gene>
    <name evidence="13" type="ORF">AAHA92_09220</name>
</gene>
<keyword evidence="14" id="KW-1185">Reference proteome</keyword>
<sequence length="788" mass="87031">MTSNVNLTEPPELIKKGLVICRETHTNHSFGIFYGQNPLDFSFPLFLLQISTLIIITRLLRFLLKPLRQPNVISEILGGIILGPSVLSRNDKLRAYIFPPEYNYVIKNVGLVGLIYFVFISAVKMDIMEFKRSERKNWYIALFGMLLPISCSFSVGMLQRNSMNAGLGSFSAIWGISLNLSIAAFPVVYPIVKELNLLSSGIGRMALTTTMISDLIGFLALIIFEMLNQGQRKPIFSLWYLLSFIGAAAACISGAKQAMEWIVRITPDEKPVDEAYVTGVLVAVMMAGFITDTFGMSVANGPMWLGLAVPTGPPLGTALVQKMETIVTDILMPFSFMYIGLVFDFASVSGQWSHLRPLMLMLVSAYSLKILSTFIASRLNHMTIRDSLTLSLLLGVKGQVDFLMFVHLNDLKILDTPHFTAMALSATIITALVTPLISILYDPRRPYLLDKRSNIQHSPPNAQLHILACIHSQENLSGLMSLLQVSNPTALTPLSVDALCLEELIGSNPVLIDHQADDEDETPDKSNIHNALKMFQEAMGDDCLTIHSYTTITSSTSMYQDICHMALTNKACLVVLPSRDKGQPLNTEVLVHAPCSVAVLMDKSPPQTLIHGALRSPMQQLALLFLGGADAREALAYADRMSGNPDVWLTVVRFLPGNNEGAKDMEKKLDDGMVTQFWLKSEGKEHVSYREVVVNNGEETIAAIQAMDKQLYDMWIVGRKHGINPLLLRGLSSWSEENELGVIGEYVASADFNSRASVLAVQQQILRGQQKVSASSLLRGFPFSTCRC</sequence>
<dbReference type="GO" id="GO:0016020">
    <property type="term" value="C:membrane"/>
    <property type="evidence" value="ECO:0007669"/>
    <property type="project" value="UniProtKB-SubCell"/>
</dbReference>
<proteinExistence type="inferred from homology"/>
<comment type="caution">
    <text evidence="13">The sequence shown here is derived from an EMBL/GenBank/DDBJ whole genome shotgun (WGS) entry which is preliminary data.</text>
</comment>
<feature type="domain" description="Cation/H+ exchanger transmembrane" evidence="11">
    <location>
        <begin position="55"/>
        <end position="436"/>
    </location>
</feature>
<feature type="transmembrane region" description="Helical" evidence="10">
    <location>
        <begin position="275"/>
        <end position="296"/>
    </location>
</feature>
<feature type="transmembrane region" description="Helical" evidence="10">
    <location>
        <begin position="109"/>
        <end position="127"/>
    </location>
</feature>
<reference evidence="13 14" key="1">
    <citation type="submission" date="2024-06" db="EMBL/GenBank/DDBJ databases">
        <title>A chromosome level genome sequence of Diviner's sage (Salvia divinorum).</title>
        <authorList>
            <person name="Ford S.A."/>
            <person name="Ro D.-K."/>
            <person name="Ness R.W."/>
            <person name="Phillips M.A."/>
        </authorList>
    </citation>
    <scope>NUCLEOTIDE SEQUENCE [LARGE SCALE GENOMIC DNA]</scope>
    <source>
        <strain evidence="13">SAF-2024a</strain>
        <tissue evidence="13">Leaf</tissue>
    </source>
</reference>
<evidence type="ECO:0000256" key="2">
    <source>
        <dbReference type="ARBA" id="ARBA00022448"/>
    </source>
</evidence>